<evidence type="ECO:0000256" key="11">
    <source>
        <dbReference type="ARBA" id="ARBA00023012"/>
    </source>
</evidence>
<dbReference type="GO" id="GO:0000155">
    <property type="term" value="F:phosphorelay sensor kinase activity"/>
    <property type="evidence" value="ECO:0007669"/>
    <property type="project" value="InterPro"/>
</dbReference>
<evidence type="ECO:0000256" key="1">
    <source>
        <dbReference type="ARBA" id="ARBA00000085"/>
    </source>
</evidence>
<dbReference type="PROSITE" id="PS50109">
    <property type="entry name" value="HIS_KIN"/>
    <property type="match status" value="1"/>
</dbReference>
<dbReference type="SUPFAM" id="SSF47384">
    <property type="entry name" value="Homodimeric domain of signal transducing histidine kinase"/>
    <property type="match status" value="1"/>
</dbReference>
<dbReference type="InterPro" id="IPR003661">
    <property type="entry name" value="HisK_dim/P_dom"/>
</dbReference>
<evidence type="ECO:0000256" key="8">
    <source>
        <dbReference type="ARBA" id="ARBA00022777"/>
    </source>
</evidence>
<dbReference type="InterPro" id="IPR025201">
    <property type="entry name" value="KdpD_TM"/>
</dbReference>
<keyword evidence="11" id="KW-0902">Two-component regulatory system</keyword>
<dbReference type="PANTHER" id="PTHR43065">
    <property type="entry name" value="SENSOR HISTIDINE KINASE"/>
    <property type="match status" value="1"/>
</dbReference>
<dbReference type="PRINTS" id="PR00344">
    <property type="entry name" value="BCTRLSENSOR"/>
</dbReference>
<evidence type="ECO:0000256" key="6">
    <source>
        <dbReference type="ARBA" id="ARBA00022692"/>
    </source>
</evidence>
<dbReference type="InterPro" id="IPR036890">
    <property type="entry name" value="HATPase_C_sf"/>
</dbReference>
<evidence type="ECO:0000313" key="16">
    <source>
        <dbReference type="Proteomes" id="UP000321820"/>
    </source>
</evidence>
<evidence type="ECO:0000256" key="5">
    <source>
        <dbReference type="ARBA" id="ARBA00022679"/>
    </source>
</evidence>
<dbReference type="RefSeq" id="WP_147649705.1">
    <property type="nucleotide sequence ID" value="NZ_CP042806.1"/>
</dbReference>
<dbReference type="OrthoDB" id="9784397at2"/>
<keyword evidence="6 13" id="KW-0812">Transmembrane</keyword>
<dbReference type="PANTHER" id="PTHR43065:SF10">
    <property type="entry name" value="PEROXIDE STRESS-ACTIVATED HISTIDINE KINASE MAK3"/>
    <property type="match status" value="1"/>
</dbReference>
<dbReference type="GO" id="GO:0016020">
    <property type="term" value="C:membrane"/>
    <property type="evidence" value="ECO:0007669"/>
    <property type="project" value="UniProtKB-SubCell"/>
</dbReference>
<evidence type="ECO:0000256" key="9">
    <source>
        <dbReference type="ARBA" id="ARBA00022840"/>
    </source>
</evidence>
<dbReference type="InterPro" id="IPR036097">
    <property type="entry name" value="HisK_dim/P_sf"/>
</dbReference>
<evidence type="ECO:0000256" key="3">
    <source>
        <dbReference type="ARBA" id="ARBA00012438"/>
    </source>
</evidence>
<dbReference type="SMART" id="SM00388">
    <property type="entry name" value="HisKA"/>
    <property type="match status" value="1"/>
</dbReference>
<keyword evidence="9" id="KW-0067">ATP-binding</keyword>
<sequence length="362" mass="39856">MSHLGAIGYFAVKRLSMPLNFSPLKTDLLAVAACVLALPLAWELDAPSSCLLLAVMVSSLYGGRRSGYISVVLGAALFYVFFLTPRFSLFHPRGEFLRLFVFIVAMVLATELIAARHRAEESLRQTQTKLAQATQTATIAEFSASVVHEISQPLSAVVAHGQASLRWLQADPPNFANAQASVERIVRDSKDAVSIIKGLRTLFRRSPLQKAPIDLRPVVSEVVLLVRGRAEKDGVVVEVQLSKDLPLIFADRIQLQQVLMNLVLNGIESMRDVTGRQKTLVIHSREQDDMLLVEVRDQGIGVENFDKIFETFFTTKESGMGMGLSVCRSIIEAHDGRLWGTPGPVAGTVFSFTIPVFREHTA</sequence>
<evidence type="ECO:0000256" key="4">
    <source>
        <dbReference type="ARBA" id="ARBA00022553"/>
    </source>
</evidence>
<keyword evidence="7" id="KW-0547">Nucleotide-binding</keyword>
<name>A0A5B9EK09_9BACT</name>
<dbReference type="CDD" id="cd00082">
    <property type="entry name" value="HisKA"/>
    <property type="match status" value="1"/>
</dbReference>
<dbReference type="EMBL" id="CP042806">
    <property type="protein sequence ID" value="QEE30406.1"/>
    <property type="molecule type" value="Genomic_DNA"/>
</dbReference>
<keyword evidence="16" id="KW-1185">Reference proteome</keyword>
<feature type="transmembrane region" description="Helical" evidence="13">
    <location>
        <begin position="67"/>
        <end position="84"/>
    </location>
</feature>
<comment type="catalytic activity">
    <reaction evidence="1">
        <text>ATP + protein L-histidine = ADP + protein N-phospho-L-histidine.</text>
        <dbReference type="EC" id="2.7.13.3"/>
    </reaction>
</comment>
<feature type="domain" description="Histidine kinase" evidence="14">
    <location>
        <begin position="145"/>
        <end position="358"/>
    </location>
</feature>
<evidence type="ECO:0000259" key="14">
    <source>
        <dbReference type="PROSITE" id="PS50109"/>
    </source>
</evidence>
<keyword evidence="5" id="KW-0808">Transferase</keyword>
<dbReference type="SMART" id="SM00387">
    <property type="entry name" value="HATPase_c"/>
    <property type="match status" value="1"/>
</dbReference>
<organism evidence="15 16">
    <name type="scientific">Terriglobus albidus</name>
    <dbReference type="NCBI Taxonomy" id="1592106"/>
    <lineage>
        <taxon>Bacteria</taxon>
        <taxon>Pseudomonadati</taxon>
        <taxon>Acidobacteriota</taxon>
        <taxon>Terriglobia</taxon>
        <taxon>Terriglobales</taxon>
        <taxon>Acidobacteriaceae</taxon>
        <taxon>Terriglobus</taxon>
    </lineage>
</organism>
<dbReference type="Gene3D" id="1.20.120.620">
    <property type="entry name" value="Backbone structure of the membrane domain of e. Coli histidine kinase receptor kdpd"/>
    <property type="match status" value="1"/>
</dbReference>
<dbReference type="Gene3D" id="3.30.565.10">
    <property type="entry name" value="Histidine kinase-like ATPase, C-terminal domain"/>
    <property type="match status" value="1"/>
</dbReference>
<keyword evidence="10 13" id="KW-1133">Transmembrane helix</keyword>
<keyword evidence="12 13" id="KW-0472">Membrane</keyword>
<dbReference type="AlphaFoldDB" id="A0A5B9EK09"/>
<evidence type="ECO:0000256" key="2">
    <source>
        <dbReference type="ARBA" id="ARBA00004141"/>
    </source>
</evidence>
<dbReference type="Gene3D" id="1.10.287.130">
    <property type="match status" value="1"/>
</dbReference>
<protein>
    <recommendedName>
        <fullName evidence="3">histidine kinase</fullName>
        <ecNumber evidence="3">2.7.13.3</ecNumber>
    </recommendedName>
</protein>
<dbReference type="SUPFAM" id="SSF55874">
    <property type="entry name" value="ATPase domain of HSP90 chaperone/DNA topoisomerase II/histidine kinase"/>
    <property type="match status" value="1"/>
</dbReference>
<proteinExistence type="predicted"/>
<keyword evidence="8" id="KW-0418">Kinase</keyword>
<gene>
    <name evidence="15" type="ORF">FTW19_21930</name>
</gene>
<feature type="transmembrane region" description="Helical" evidence="13">
    <location>
        <begin position="96"/>
        <end position="115"/>
    </location>
</feature>
<dbReference type="InterPro" id="IPR038318">
    <property type="entry name" value="KdpD_sf"/>
</dbReference>
<dbReference type="EC" id="2.7.13.3" evidence="3"/>
<evidence type="ECO:0000256" key="10">
    <source>
        <dbReference type="ARBA" id="ARBA00022989"/>
    </source>
</evidence>
<dbReference type="InterPro" id="IPR005467">
    <property type="entry name" value="His_kinase_dom"/>
</dbReference>
<accession>A0A5B9EK09</accession>
<evidence type="ECO:0000313" key="15">
    <source>
        <dbReference type="EMBL" id="QEE30406.1"/>
    </source>
</evidence>
<evidence type="ECO:0000256" key="12">
    <source>
        <dbReference type="ARBA" id="ARBA00023136"/>
    </source>
</evidence>
<dbReference type="Pfam" id="PF13493">
    <property type="entry name" value="DUF4118"/>
    <property type="match status" value="1"/>
</dbReference>
<dbReference type="KEGG" id="talb:FTW19_21930"/>
<keyword evidence="4" id="KW-0597">Phosphoprotein</keyword>
<comment type="subcellular location">
    <subcellularLocation>
        <location evidence="2">Membrane</location>
        <topology evidence="2">Multi-pass membrane protein</topology>
    </subcellularLocation>
</comment>
<evidence type="ECO:0000256" key="7">
    <source>
        <dbReference type="ARBA" id="ARBA00022741"/>
    </source>
</evidence>
<dbReference type="InterPro" id="IPR004358">
    <property type="entry name" value="Sig_transdc_His_kin-like_C"/>
</dbReference>
<dbReference type="Proteomes" id="UP000321820">
    <property type="component" value="Chromosome"/>
</dbReference>
<dbReference type="GO" id="GO:0005524">
    <property type="term" value="F:ATP binding"/>
    <property type="evidence" value="ECO:0007669"/>
    <property type="project" value="UniProtKB-KW"/>
</dbReference>
<evidence type="ECO:0000256" key="13">
    <source>
        <dbReference type="SAM" id="Phobius"/>
    </source>
</evidence>
<reference evidence="15 16" key="1">
    <citation type="submission" date="2019-08" db="EMBL/GenBank/DDBJ databases">
        <title>Complete genome sequence of Terriglobus albidus strain ORNL.</title>
        <authorList>
            <person name="Podar M."/>
        </authorList>
    </citation>
    <scope>NUCLEOTIDE SEQUENCE [LARGE SCALE GENOMIC DNA]</scope>
    <source>
        <strain evidence="15 16">ORNL</strain>
    </source>
</reference>
<dbReference type="InterPro" id="IPR003594">
    <property type="entry name" value="HATPase_dom"/>
</dbReference>
<dbReference type="Pfam" id="PF02518">
    <property type="entry name" value="HATPase_c"/>
    <property type="match status" value="1"/>
</dbReference>